<name>A0AAD1X912_EUPCR</name>
<evidence type="ECO:0000313" key="3">
    <source>
        <dbReference type="Proteomes" id="UP001295684"/>
    </source>
</evidence>
<proteinExistence type="predicted"/>
<feature type="compositionally biased region" description="Basic and acidic residues" evidence="1">
    <location>
        <begin position="39"/>
        <end position="60"/>
    </location>
</feature>
<organism evidence="2 3">
    <name type="scientific">Euplotes crassus</name>
    <dbReference type="NCBI Taxonomy" id="5936"/>
    <lineage>
        <taxon>Eukaryota</taxon>
        <taxon>Sar</taxon>
        <taxon>Alveolata</taxon>
        <taxon>Ciliophora</taxon>
        <taxon>Intramacronucleata</taxon>
        <taxon>Spirotrichea</taxon>
        <taxon>Hypotrichia</taxon>
        <taxon>Euplotida</taxon>
        <taxon>Euplotidae</taxon>
        <taxon>Moneuplotes</taxon>
    </lineage>
</organism>
<evidence type="ECO:0000256" key="1">
    <source>
        <dbReference type="SAM" id="MobiDB-lite"/>
    </source>
</evidence>
<dbReference type="Proteomes" id="UP001295684">
    <property type="component" value="Unassembled WGS sequence"/>
</dbReference>
<protein>
    <submittedName>
        <fullName evidence="2">Uncharacterized protein</fullName>
    </submittedName>
</protein>
<comment type="caution">
    <text evidence="2">The sequence shown here is derived from an EMBL/GenBank/DDBJ whole genome shotgun (WGS) entry which is preliminary data.</text>
</comment>
<feature type="region of interest" description="Disordered" evidence="1">
    <location>
        <begin position="32"/>
        <end position="78"/>
    </location>
</feature>
<keyword evidence="3" id="KW-1185">Reference proteome</keyword>
<dbReference type="AlphaFoldDB" id="A0AAD1X912"/>
<sequence>MKRNLSFNPSMQRMSFKKIGENLVKQKSNFNIQPTELDGANHNRSMRDKQHKLDEKKEPDNAYQVGSYNPKGEPRFSNSLSKHHSLNMKSSFSKESFRQSSPFLKYNFKLPNTYSNLPTTRYIQPLQPSISSESGRGTLESFKARADNLKFKFKSFKATENLTYSFDVQAAIRKSESSKTSKIHRKISLYYLDLFHPLLEEMLANQKINLNFLESGLKKSQIGKRVVEFEKYLERVLEILENALEKFPETTEIIQILEGEMSIPQKFCTKFELNRIHTIGDKIINLSQVQKQMIIGYLIIVKNLTQRIFLSLEDCGLSLSTPYLLKVNMKYIASILYLVFKEQISLLASTIKYDRNKDEFSHLYFGQDLVNALEEHSPKLYLTTQKRLFRYLDNINELLSERPAERSNLPQL</sequence>
<reference evidence="2" key="1">
    <citation type="submission" date="2023-07" db="EMBL/GenBank/DDBJ databases">
        <authorList>
            <consortium name="AG Swart"/>
            <person name="Singh M."/>
            <person name="Singh A."/>
            <person name="Seah K."/>
            <person name="Emmerich C."/>
        </authorList>
    </citation>
    <scope>NUCLEOTIDE SEQUENCE</scope>
    <source>
        <strain evidence="2">DP1</strain>
    </source>
</reference>
<gene>
    <name evidence="2" type="ORF">ECRASSUSDP1_LOCUS8902</name>
</gene>
<evidence type="ECO:0000313" key="2">
    <source>
        <dbReference type="EMBL" id="CAI2367614.1"/>
    </source>
</evidence>
<dbReference type="EMBL" id="CAMPGE010008728">
    <property type="protein sequence ID" value="CAI2367614.1"/>
    <property type="molecule type" value="Genomic_DNA"/>
</dbReference>
<accession>A0AAD1X912</accession>